<reference evidence="1" key="1">
    <citation type="submission" date="2023-02" db="EMBL/GenBank/DDBJ databases">
        <title>Actinokineospora globicatena NBRC 15670.</title>
        <authorList>
            <person name="Ichikawa N."/>
            <person name="Sato H."/>
            <person name="Tonouchi N."/>
        </authorList>
    </citation>
    <scope>NUCLEOTIDE SEQUENCE</scope>
    <source>
        <strain evidence="1">NBRC 15670</strain>
    </source>
</reference>
<proteinExistence type="predicted"/>
<dbReference type="RefSeq" id="WP_285608992.1">
    <property type="nucleotide sequence ID" value="NZ_BSSD01000002.1"/>
</dbReference>
<gene>
    <name evidence="1" type="ORF">Aglo03_14630</name>
</gene>
<comment type="caution">
    <text evidence="1">The sequence shown here is derived from an EMBL/GenBank/DDBJ whole genome shotgun (WGS) entry which is preliminary data.</text>
</comment>
<protein>
    <submittedName>
        <fullName evidence="1">Uncharacterized protein</fullName>
    </submittedName>
</protein>
<dbReference type="EMBL" id="BSSD01000002">
    <property type="protein sequence ID" value="GLW90647.1"/>
    <property type="molecule type" value="Genomic_DNA"/>
</dbReference>
<sequence>MAAERARARRNVAVVVEAGLLPDGTTMLLVPPASTPTQDLVREWVAADENRGRARWANRSSMPLVWNFDGKSDSPSGPAEHIFTLATHRKPGEIQGDGVVGGARAWG</sequence>
<evidence type="ECO:0000313" key="1">
    <source>
        <dbReference type="EMBL" id="GLW90647.1"/>
    </source>
</evidence>
<keyword evidence="2" id="KW-1185">Reference proteome</keyword>
<organism evidence="1 2">
    <name type="scientific">Actinokineospora globicatena</name>
    <dbReference type="NCBI Taxonomy" id="103729"/>
    <lineage>
        <taxon>Bacteria</taxon>
        <taxon>Bacillati</taxon>
        <taxon>Actinomycetota</taxon>
        <taxon>Actinomycetes</taxon>
        <taxon>Pseudonocardiales</taxon>
        <taxon>Pseudonocardiaceae</taxon>
        <taxon>Actinokineospora</taxon>
    </lineage>
</organism>
<dbReference type="AlphaFoldDB" id="A0A9W6V6R5"/>
<name>A0A9W6V6R5_9PSEU</name>
<accession>A0A9W6V6R5</accession>
<evidence type="ECO:0000313" key="2">
    <source>
        <dbReference type="Proteomes" id="UP001165042"/>
    </source>
</evidence>
<dbReference type="Proteomes" id="UP001165042">
    <property type="component" value="Unassembled WGS sequence"/>
</dbReference>